<keyword evidence="3 6" id="KW-0812">Transmembrane</keyword>
<feature type="transmembrane region" description="Helical" evidence="6">
    <location>
        <begin position="46"/>
        <end position="64"/>
    </location>
</feature>
<comment type="caution">
    <text evidence="7">The sequence shown here is derived from an EMBL/GenBank/DDBJ whole genome shotgun (WGS) entry which is preliminary data.</text>
</comment>
<evidence type="ECO:0000313" key="7">
    <source>
        <dbReference type="EMBL" id="TGC09411.1"/>
    </source>
</evidence>
<dbReference type="Pfam" id="PF01810">
    <property type="entry name" value="LysE"/>
    <property type="match status" value="1"/>
</dbReference>
<feature type="transmembrane region" description="Helical" evidence="6">
    <location>
        <begin position="115"/>
        <end position="137"/>
    </location>
</feature>
<dbReference type="PANTHER" id="PTHR38825:SF1">
    <property type="entry name" value="TRANSPORTER, LYSE FAMILY"/>
    <property type="match status" value="1"/>
</dbReference>
<reference evidence="7 8" key="1">
    <citation type="submission" date="2017-11" db="EMBL/GenBank/DDBJ databases">
        <title>Isolation and Characterization of Methanogenic Archaea from Saline Meromictic Lake at Siberia.</title>
        <authorList>
            <person name="Shen Y."/>
            <person name="Huang H.-H."/>
            <person name="Lai M.-C."/>
            <person name="Chen S.-C."/>
        </authorList>
    </citation>
    <scope>NUCLEOTIDE SEQUENCE [LARGE SCALE GENOMIC DNA]</scope>
    <source>
        <strain evidence="7 8">SY-01</strain>
    </source>
</reference>
<gene>
    <name evidence="7" type="ORF">CUN85_06150</name>
</gene>
<name>A0A4E0QRU0_9EURY</name>
<dbReference type="OrthoDB" id="121309at2157"/>
<dbReference type="EMBL" id="PGGK01000005">
    <property type="protein sequence ID" value="TGC09411.1"/>
    <property type="molecule type" value="Genomic_DNA"/>
</dbReference>
<dbReference type="GO" id="GO:0006865">
    <property type="term" value="P:amino acid transport"/>
    <property type="evidence" value="ECO:0007669"/>
    <property type="project" value="InterPro"/>
</dbReference>
<dbReference type="Proteomes" id="UP000297295">
    <property type="component" value="Unassembled WGS sequence"/>
</dbReference>
<evidence type="ECO:0000256" key="1">
    <source>
        <dbReference type="ARBA" id="ARBA00004651"/>
    </source>
</evidence>
<feature type="transmembrane region" description="Helical" evidence="6">
    <location>
        <begin position="76"/>
        <end position="95"/>
    </location>
</feature>
<protein>
    <submittedName>
        <fullName evidence="7">Lysine transporter LysE</fullName>
    </submittedName>
</protein>
<dbReference type="AlphaFoldDB" id="A0A4E0QRU0"/>
<organism evidence="7 8">
    <name type="scientific">Methanolobus halotolerans</name>
    <dbReference type="NCBI Taxonomy" id="2052935"/>
    <lineage>
        <taxon>Archaea</taxon>
        <taxon>Methanobacteriati</taxon>
        <taxon>Methanobacteriota</taxon>
        <taxon>Stenosarchaea group</taxon>
        <taxon>Methanomicrobia</taxon>
        <taxon>Methanosarcinales</taxon>
        <taxon>Methanosarcinaceae</taxon>
        <taxon>Methanolobus</taxon>
    </lineage>
</organism>
<evidence type="ECO:0000313" key="8">
    <source>
        <dbReference type="Proteomes" id="UP000297295"/>
    </source>
</evidence>
<dbReference type="RefSeq" id="WP_135389450.1">
    <property type="nucleotide sequence ID" value="NZ_PGGK01000005.1"/>
</dbReference>
<comment type="subcellular location">
    <subcellularLocation>
        <location evidence="1">Cell membrane</location>
        <topology evidence="1">Multi-pass membrane protein</topology>
    </subcellularLocation>
</comment>
<feature type="transmembrane region" description="Helical" evidence="6">
    <location>
        <begin position="193"/>
        <end position="210"/>
    </location>
</feature>
<evidence type="ECO:0000256" key="2">
    <source>
        <dbReference type="ARBA" id="ARBA00022475"/>
    </source>
</evidence>
<keyword evidence="8" id="KW-1185">Reference proteome</keyword>
<keyword evidence="4 6" id="KW-1133">Transmembrane helix</keyword>
<accession>A0A4E0QRU0</accession>
<dbReference type="InterPro" id="IPR001123">
    <property type="entry name" value="LeuE-type"/>
</dbReference>
<keyword evidence="5 6" id="KW-0472">Membrane</keyword>
<evidence type="ECO:0000256" key="3">
    <source>
        <dbReference type="ARBA" id="ARBA00022692"/>
    </source>
</evidence>
<evidence type="ECO:0000256" key="6">
    <source>
        <dbReference type="SAM" id="Phobius"/>
    </source>
</evidence>
<evidence type="ECO:0000256" key="4">
    <source>
        <dbReference type="ARBA" id="ARBA00022989"/>
    </source>
</evidence>
<keyword evidence="2" id="KW-1003">Cell membrane</keyword>
<evidence type="ECO:0000256" key="5">
    <source>
        <dbReference type="ARBA" id="ARBA00023136"/>
    </source>
</evidence>
<proteinExistence type="predicted"/>
<dbReference type="PANTHER" id="PTHR38825">
    <property type="entry name" value="LYSINE EXPORTER PROTEIN (LYSE/YGGA)"/>
    <property type="match status" value="1"/>
</dbReference>
<sequence>MVTDPFNLATAFFLGFTIGVSAAIVPGPMMFATIGLSLKNGWRTGLYVFGGHSIVESALILLIIMGASTFIMEDMLSHIAIVGGLAMMLFGIIIIRKAQEAFTIDIPASAGKIDISGGPVSAGILTSALNPTFLFWWLTAGSAIIMQQYMAGISAVLAFVIGHWFADIGFLIAVSASFSRSNDFLSRNTHRRLLYTCGIILTSIGFFFIINHNNAAAMI</sequence>
<feature type="transmembrane region" description="Helical" evidence="6">
    <location>
        <begin position="149"/>
        <end position="173"/>
    </location>
</feature>
<dbReference type="GO" id="GO:0005886">
    <property type="term" value="C:plasma membrane"/>
    <property type="evidence" value="ECO:0007669"/>
    <property type="project" value="UniProtKB-SubCell"/>
</dbReference>